<dbReference type="PROSITE" id="PS50949">
    <property type="entry name" value="HTH_GNTR"/>
    <property type="match status" value="1"/>
</dbReference>
<dbReference type="GO" id="GO:0003677">
    <property type="term" value="F:DNA binding"/>
    <property type="evidence" value="ECO:0007669"/>
    <property type="project" value="UniProtKB-KW"/>
</dbReference>
<evidence type="ECO:0000256" key="2">
    <source>
        <dbReference type="ARBA" id="ARBA00023125"/>
    </source>
</evidence>
<gene>
    <name evidence="5" type="ORF">E1267_10465</name>
</gene>
<dbReference type="SUPFAM" id="SSF46785">
    <property type="entry name" value="Winged helix' DNA-binding domain"/>
    <property type="match status" value="1"/>
</dbReference>
<dbReference type="InterPro" id="IPR036390">
    <property type="entry name" value="WH_DNA-bd_sf"/>
</dbReference>
<dbReference type="PANTHER" id="PTHR43537">
    <property type="entry name" value="TRANSCRIPTIONAL REGULATOR, GNTR FAMILY"/>
    <property type="match status" value="1"/>
</dbReference>
<proteinExistence type="predicted"/>
<organism evidence="5 6">
    <name type="scientific">Nonomuraea longispora</name>
    <dbReference type="NCBI Taxonomy" id="1848320"/>
    <lineage>
        <taxon>Bacteria</taxon>
        <taxon>Bacillati</taxon>
        <taxon>Actinomycetota</taxon>
        <taxon>Actinomycetes</taxon>
        <taxon>Streptosporangiales</taxon>
        <taxon>Streptosporangiaceae</taxon>
        <taxon>Nonomuraea</taxon>
    </lineage>
</organism>
<keyword evidence="2" id="KW-0238">DNA-binding</keyword>
<dbReference type="Pfam" id="PF07729">
    <property type="entry name" value="FCD"/>
    <property type="match status" value="1"/>
</dbReference>
<evidence type="ECO:0000313" key="5">
    <source>
        <dbReference type="EMBL" id="TDC08429.1"/>
    </source>
</evidence>
<dbReference type="Proteomes" id="UP000295157">
    <property type="component" value="Unassembled WGS sequence"/>
</dbReference>
<dbReference type="AlphaFoldDB" id="A0A4R4NHD0"/>
<reference evidence="5 6" key="1">
    <citation type="submission" date="2019-02" db="EMBL/GenBank/DDBJ databases">
        <title>Draft genome sequences of novel Actinobacteria.</title>
        <authorList>
            <person name="Sahin N."/>
            <person name="Ay H."/>
            <person name="Saygin H."/>
        </authorList>
    </citation>
    <scope>NUCLEOTIDE SEQUENCE [LARGE SCALE GENOMIC DNA]</scope>
    <source>
        <strain evidence="5 6">KC201</strain>
    </source>
</reference>
<dbReference type="Gene3D" id="1.20.120.530">
    <property type="entry name" value="GntR ligand-binding domain-like"/>
    <property type="match status" value="1"/>
</dbReference>
<evidence type="ECO:0000256" key="3">
    <source>
        <dbReference type="ARBA" id="ARBA00023163"/>
    </source>
</evidence>
<sequence length="243" mass="26339">MLLSSSQGDRKGCAVLSYPRRGMHGEVVEDLGRRILGGDPDAGGTLDPTALARHYGVSHTVMREAMKTLAAKGLVDARPKRGTFVRPRAEWSMLDPDVLRWRFTQRGDEGMLRDLAEVRAVVEPAGARLAAKRRTDEDLEVLETALARMADTVSDPVTHTEADIAFHRALLAAARNEVLDCLQVVIAAALYARDRLVHAGGERTGFAATHRAVLDAVRRADPDAAESAMRDLLAQAGKDEAAI</sequence>
<evidence type="ECO:0000313" key="6">
    <source>
        <dbReference type="Proteomes" id="UP000295157"/>
    </source>
</evidence>
<protein>
    <submittedName>
        <fullName evidence="5">FadR family transcriptional regulator</fullName>
    </submittedName>
</protein>
<dbReference type="Pfam" id="PF00392">
    <property type="entry name" value="GntR"/>
    <property type="match status" value="1"/>
</dbReference>
<comment type="caution">
    <text evidence="5">The sequence shown here is derived from an EMBL/GenBank/DDBJ whole genome shotgun (WGS) entry which is preliminary data.</text>
</comment>
<dbReference type="CDD" id="cd07377">
    <property type="entry name" value="WHTH_GntR"/>
    <property type="match status" value="1"/>
</dbReference>
<evidence type="ECO:0000259" key="4">
    <source>
        <dbReference type="PROSITE" id="PS50949"/>
    </source>
</evidence>
<keyword evidence="3" id="KW-0804">Transcription</keyword>
<evidence type="ECO:0000256" key="1">
    <source>
        <dbReference type="ARBA" id="ARBA00023015"/>
    </source>
</evidence>
<dbReference type="PANTHER" id="PTHR43537:SF44">
    <property type="entry name" value="GNTR FAMILY REGULATORY PROTEIN"/>
    <property type="match status" value="1"/>
</dbReference>
<keyword evidence="6" id="KW-1185">Reference proteome</keyword>
<dbReference type="OrthoDB" id="4164516at2"/>
<accession>A0A4R4NHD0</accession>
<name>A0A4R4NHD0_9ACTN</name>
<dbReference type="GO" id="GO:0003700">
    <property type="term" value="F:DNA-binding transcription factor activity"/>
    <property type="evidence" value="ECO:0007669"/>
    <property type="project" value="InterPro"/>
</dbReference>
<dbReference type="InterPro" id="IPR036388">
    <property type="entry name" value="WH-like_DNA-bd_sf"/>
</dbReference>
<dbReference type="InterPro" id="IPR000524">
    <property type="entry name" value="Tscrpt_reg_HTH_GntR"/>
</dbReference>
<feature type="domain" description="HTH gntR-type" evidence="4">
    <location>
        <begin position="21"/>
        <end position="88"/>
    </location>
</feature>
<keyword evidence="1" id="KW-0805">Transcription regulation</keyword>
<dbReference type="InterPro" id="IPR008920">
    <property type="entry name" value="TF_FadR/GntR_C"/>
</dbReference>
<dbReference type="SMART" id="SM00345">
    <property type="entry name" value="HTH_GNTR"/>
    <property type="match status" value="1"/>
</dbReference>
<dbReference type="SUPFAM" id="SSF48008">
    <property type="entry name" value="GntR ligand-binding domain-like"/>
    <property type="match status" value="1"/>
</dbReference>
<dbReference type="Gene3D" id="1.10.10.10">
    <property type="entry name" value="Winged helix-like DNA-binding domain superfamily/Winged helix DNA-binding domain"/>
    <property type="match status" value="1"/>
</dbReference>
<dbReference type="InterPro" id="IPR011711">
    <property type="entry name" value="GntR_C"/>
</dbReference>
<dbReference type="EMBL" id="SMJZ01000028">
    <property type="protein sequence ID" value="TDC08429.1"/>
    <property type="molecule type" value="Genomic_DNA"/>
</dbReference>
<dbReference type="SMART" id="SM00895">
    <property type="entry name" value="FCD"/>
    <property type="match status" value="1"/>
</dbReference>